<name>A0A1D6HA23_MAIZE</name>
<dbReference type="InParanoid" id="A0A1D6HA23"/>
<dbReference type="Pfam" id="PF02171">
    <property type="entry name" value="Piwi"/>
    <property type="match status" value="1"/>
</dbReference>
<dbReference type="Gene3D" id="3.40.50.2300">
    <property type="match status" value="1"/>
</dbReference>
<gene>
    <name evidence="1" type="ORF">ZEAMMB73_Zm00001d016728</name>
</gene>
<reference evidence="1" key="1">
    <citation type="submission" date="2015-12" db="EMBL/GenBank/DDBJ databases">
        <title>Update maize B73 reference genome by single molecule sequencing technologies.</title>
        <authorList>
            <consortium name="Maize Genome Sequencing Project"/>
            <person name="Ware D."/>
        </authorList>
    </citation>
    <scope>NUCLEOTIDE SEQUENCE</scope>
    <source>
        <tissue evidence="1">Seedling</tissue>
    </source>
</reference>
<organism evidence="1">
    <name type="scientific">Zea mays</name>
    <name type="common">Maize</name>
    <dbReference type="NCBI Taxonomy" id="4577"/>
    <lineage>
        <taxon>Eukaryota</taxon>
        <taxon>Viridiplantae</taxon>
        <taxon>Streptophyta</taxon>
        <taxon>Embryophyta</taxon>
        <taxon>Tracheophyta</taxon>
        <taxon>Spermatophyta</taxon>
        <taxon>Magnoliopsida</taxon>
        <taxon>Liliopsida</taxon>
        <taxon>Poales</taxon>
        <taxon>Poaceae</taxon>
        <taxon>PACMAD clade</taxon>
        <taxon>Panicoideae</taxon>
        <taxon>Andropogonodae</taxon>
        <taxon>Andropogoneae</taxon>
        <taxon>Tripsacinae</taxon>
        <taxon>Zea</taxon>
    </lineage>
</organism>
<dbReference type="GO" id="GO:0003676">
    <property type="term" value="F:nucleic acid binding"/>
    <property type="evidence" value="ECO:0007669"/>
    <property type="project" value="InterPro"/>
</dbReference>
<sequence>MLGASWPVSSLGKAQQVTPSLEFLSFPLLLCFGHNPLQEVAILLIFDFDGVRILRLQNESRSDAEKIFNEFNARKPEEKNVFKGVTKNHLFMGIIGITIVFQCCLDKNVRSAGPAYFANVAIKINAKFGGRNLEFANPKESLPGVTIEPTIIFGADVTHPAALDDTAPSIASVVASQDWPKVANYNGIVRAQGHRKELINGLEDIVKELLLAFEERSKRRPKQLIFQLHPYIHAIVFMFQ</sequence>
<dbReference type="SUPFAM" id="SSF53098">
    <property type="entry name" value="Ribonuclease H-like"/>
    <property type="match status" value="1"/>
</dbReference>
<evidence type="ECO:0000313" key="1">
    <source>
        <dbReference type="EMBL" id="AQK71556.1"/>
    </source>
</evidence>
<dbReference type="InterPro" id="IPR003165">
    <property type="entry name" value="Piwi"/>
</dbReference>
<dbReference type="InterPro" id="IPR036397">
    <property type="entry name" value="RNaseH_sf"/>
</dbReference>
<dbReference type="PANTHER" id="PTHR22891">
    <property type="entry name" value="EUKARYOTIC TRANSLATION INITIATION FACTOR 2C"/>
    <property type="match status" value="1"/>
</dbReference>
<protein>
    <submittedName>
        <fullName evidence="1">Argonaute 1A-like protein</fullName>
    </submittedName>
</protein>
<dbReference type="AlphaFoldDB" id="A0A1D6HA23"/>
<proteinExistence type="predicted"/>
<accession>A0A1D6HA23</accession>
<dbReference type="EMBL" id="CM000781">
    <property type="protein sequence ID" value="AQK71556.1"/>
    <property type="molecule type" value="Genomic_DNA"/>
</dbReference>
<dbReference type="SMR" id="A0A1D6HA23"/>
<dbReference type="ExpressionAtlas" id="A0A1D6HA23">
    <property type="expression patterns" value="baseline"/>
</dbReference>
<dbReference type="Gene3D" id="3.30.420.10">
    <property type="entry name" value="Ribonuclease H-like superfamily/Ribonuclease H"/>
    <property type="match status" value="1"/>
</dbReference>
<dbReference type="PROSITE" id="PS50822">
    <property type="entry name" value="PIWI"/>
    <property type="match status" value="1"/>
</dbReference>
<dbReference type="STRING" id="4577.A0A1D6HA23"/>
<dbReference type="InterPro" id="IPR012337">
    <property type="entry name" value="RNaseH-like_sf"/>
</dbReference>